<organism evidence="6 7">
    <name type="scientific">Carpinus fangiana</name>
    <dbReference type="NCBI Taxonomy" id="176857"/>
    <lineage>
        <taxon>Eukaryota</taxon>
        <taxon>Viridiplantae</taxon>
        <taxon>Streptophyta</taxon>
        <taxon>Embryophyta</taxon>
        <taxon>Tracheophyta</taxon>
        <taxon>Spermatophyta</taxon>
        <taxon>Magnoliopsida</taxon>
        <taxon>eudicotyledons</taxon>
        <taxon>Gunneridae</taxon>
        <taxon>Pentapetalae</taxon>
        <taxon>rosids</taxon>
        <taxon>fabids</taxon>
        <taxon>Fagales</taxon>
        <taxon>Betulaceae</taxon>
        <taxon>Carpinus</taxon>
    </lineage>
</organism>
<dbReference type="OrthoDB" id="424302at2759"/>
<dbReference type="Pfam" id="PF02146">
    <property type="entry name" value="SIR2"/>
    <property type="match status" value="1"/>
</dbReference>
<dbReference type="InterPro" id="IPR026591">
    <property type="entry name" value="Sirtuin_cat_small_dom_sf"/>
</dbReference>
<feature type="binding site" evidence="3">
    <location>
        <position position="245"/>
    </location>
    <ligand>
        <name>Zn(2+)</name>
        <dbReference type="ChEBI" id="CHEBI:29105"/>
    </ligand>
</feature>
<evidence type="ECO:0000256" key="3">
    <source>
        <dbReference type="PROSITE-ProRule" id="PRU00236"/>
    </source>
</evidence>
<dbReference type="PANTHER" id="PTHR11085:SF10">
    <property type="entry name" value="NAD-DEPENDENT PROTEIN DEACYLASE SIRTUIN-5, MITOCHONDRIAL-RELATED"/>
    <property type="match status" value="1"/>
</dbReference>
<feature type="active site" description="Proton acceptor" evidence="3">
    <location>
        <position position="189"/>
    </location>
</feature>
<dbReference type="Gene3D" id="3.40.50.1220">
    <property type="entry name" value="TPP-binding domain"/>
    <property type="match status" value="1"/>
</dbReference>
<feature type="binding site" evidence="3">
    <location>
        <position position="202"/>
    </location>
    <ligand>
        <name>Zn(2+)</name>
        <dbReference type="ChEBI" id="CHEBI:29105"/>
    </ligand>
</feature>
<reference evidence="6 7" key="1">
    <citation type="submission" date="2019-06" db="EMBL/GenBank/DDBJ databases">
        <title>A chromosomal-level reference genome of Carpinus fangiana (Coryloideae, Betulaceae).</title>
        <authorList>
            <person name="Yang X."/>
            <person name="Wang Z."/>
            <person name="Zhang L."/>
            <person name="Hao G."/>
            <person name="Liu J."/>
            <person name="Yang Y."/>
        </authorList>
    </citation>
    <scope>NUCLEOTIDE SEQUENCE [LARGE SCALE GENOMIC DNA]</scope>
    <source>
        <strain evidence="6">Cfa_2016G</strain>
        <tissue evidence="6">Leaf</tissue>
    </source>
</reference>
<dbReference type="GO" id="GO:0005634">
    <property type="term" value="C:nucleus"/>
    <property type="evidence" value="ECO:0007669"/>
    <property type="project" value="TreeGrafter"/>
</dbReference>
<feature type="region of interest" description="Disordered" evidence="4">
    <location>
        <begin position="348"/>
        <end position="369"/>
    </location>
</feature>
<dbReference type="PROSITE" id="PS50305">
    <property type="entry name" value="SIRTUIN"/>
    <property type="match status" value="1"/>
</dbReference>
<dbReference type="PANTHER" id="PTHR11085">
    <property type="entry name" value="NAD-DEPENDENT PROTEIN DEACYLASE SIRTUIN-5, MITOCHONDRIAL-RELATED"/>
    <property type="match status" value="1"/>
</dbReference>
<dbReference type="InterPro" id="IPR026590">
    <property type="entry name" value="Ssirtuin_cat_dom"/>
</dbReference>
<sequence>MLHAARQFQQAARPRLPPPWLYLSCVSRLLPRYHAATAFDTYCSPRPFTSTAAMPSAASPGAYTPPTSSADITSFTHHLAASSRILVLCGAGLSAASGLPTFRGAGGYWRTHSAMELATYDAFTTSPDLVWQFYNYRRHMALRAVPNGAHYALAELARKKGRGCLTITQNVDGLSQRAGHPASRLELLHGGLFDIKCSGFDCGYEQQDVRTDPIVPALEIKDGDGDISSAQIPLREIAERDLPHCPRCKTGLLRPGVVWFGEALPEATLDRVENYMLEGPIDLIIVVGTSATVYPAAGYIEKARARGARVAVFNTEAPERDGGSGLRRGDWFFMGDAGVEMPRAFEGVIGSPESYPREEDSNRGANLRT</sequence>
<feature type="binding site" evidence="3">
    <location>
        <position position="248"/>
    </location>
    <ligand>
        <name>Zn(2+)</name>
        <dbReference type="ChEBI" id="CHEBI:29105"/>
    </ligand>
</feature>
<evidence type="ECO:0000256" key="2">
    <source>
        <dbReference type="ARBA" id="ARBA00023027"/>
    </source>
</evidence>
<feature type="binding site" evidence="3">
    <location>
        <position position="197"/>
    </location>
    <ligand>
        <name>Zn(2+)</name>
        <dbReference type="ChEBI" id="CHEBI:29105"/>
    </ligand>
</feature>
<protein>
    <recommendedName>
        <fullName evidence="5">Deacetylase sirtuin-type domain-containing protein</fullName>
    </recommendedName>
</protein>
<dbReference type="InterPro" id="IPR050134">
    <property type="entry name" value="NAD-dep_sirtuin_deacylases"/>
</dbReference>
<dbReference type="Proteomes" id="UP000327013">
    <property type="component" value="Unassembled WGS sequence"/>
</dbReference>
<dbReference type="GO" id="GO:0036055">
    <property type="term" value="F:protein-succinyllysine desuccinylase activity"/>
    <property type="evidence" value="ECO:0007669"/>
    <property type="project" value="InterPro"/>
</dbReference>
<evidence type="ECO:0000256" key="1">
    <source>
        <dbReference type="ARBA" id="ARBA00022679"/>
    </source>
</evidence>
<keyword evidence="3" id="KW-0862">Zinc</keyword>
<keyword evidence="1" id="KW-0808">Transferase</keyword>
<evidence type="ECO:0000259" key="5">
    <source>
        <dbReference type="PROSITE" id="PS50305"/>
    </source>
</evidence>
<keyword evidence="2" id="KW-0520">NAD</keyword>
<dbReference type="SUPFAM" id="SSF52467">
    <property type="entry name" value="DHS-like NAD/FAD-binding domain"/>
    <property type="match status" value="1"/>
</dbReference>
<dbReference type="Gene3D" id="3.30.1600.10">
    <property type="entry name" value="SIR2/SIRT2 'Small Domain"/>
    <property type="match status" value="1"/>
</dbReference>
<gene>
    <name evidence="6" type="ORF">FH972_023418</name>
</gene>
<evidence type="ECO:0000313" key="6">
    <source>
        <dbReference type="EMBL" id="KAB8346376.1"/>
    </source>
</evidence>
<accession>A0A5N6KV51</accession>
<name>A0A5N6KV51_9ROSI</name>
<feature type="domain" description="Deacetylase sirtuin-type" evidence="5">
    <location>
        <begin position="65"/>
        <end position="352"/>
    </location>
</feature>
<dbReference type="GO" id="GO:0036054">
    <property type="term" value="F:protein-malonyllysine demalonylase activity"/>
    <property type="evidence" value="ECO:0007669"/>
    <property type="project" value="InterPro"/>
</dbReference>
<keyword evidence="7" id="KW-1185">Reference proteome</keyword>
<proteinExistence type="predicted"/>
<dbReference type="GO" id="GO:0017136">
    <property type="term" value="F:histone deacetylase activity, NAD-dependent"/>
    <property type="evidence" value="ECO:0007669"/>
    <property type="project" value="TreeGrafter"/>
</dbReference>
<dbReference type="AlphaFoldDB" id="A0A5N6KV51"/>
<evidence type="ECO:0000313" key="7">
    <source>
        <dbReference type="Proteomes" id="UP000327013"/>
    </source>
</evidence>
<dbReference type="InterPro" id="IPR029035">
    <property type="entry name" value="DHS-like_NAD/FAD-binding_dom"/>
</dbReference>
<dbReference type="EMBL" id="VIBQ01000013">
    <property type="protein sequence ID" value="KAB8346376.1"/>
    <property type="molecule type" value="Genomic_DNA"/>
</dbReference>
<dbReference type="GO" id="GO:0070403">
    <property type="term" value="F:NAD+ binding"/>
    <property type="evidence" value="ECO:0007669"/>
    <property type="project" value="InterPro"/>
</dbReference>
<evidence type="ECO:0000256" key="4">
    <source>
        <dbReference type="SAM" id="MobiDB-lite"/>
    </source>
</evidence>
<keyword evidence="3" id="KW-0479">Metal-binding</keyword>
<dbReference type="InterPro" id="IPR027546">
    <property type="entry name" value="Sirtuin_class_III"/>
</dbReference>
<dbReference type="CDD" id="cd01412">
    <property type="entry name" value="SIRT5_Af1_CobB"/>
    <property type="match status" value="1"/>
</dbReference>
<comment type="caution">
    <text evidence="6">The sequence shown here is derived from an EMBL/GenBank/DDBJ whole genome shotgun (WGS) entry which is preliminary data.</text>
</comment>
<dbReference type="InterPro" id="IPR003000">
    <property type="entry name" value="Sirtuin"/>
</dbReference>
<dbReference type="GO" id="GO:0046872">
    <property type="term" value="F:metal ion binding"/>
    <property type="evidence" value="ECO:0007669"/>
    <property type="project" value="UniProtKB-KW"/>
</dbReference>